<evidence type="ECO:0000256" key="1">
    <source>
        <dbReference type="SAM" id="MobiDB-lite"/>
    </source>
</evidence>
<dbReference type="AlphaFoldDB" id="A0A433NHG3"/>
<comment type="caution">
    <text evidence="2">The sequence shown here is derived from an EMBL/GenBank/DDBJ whole genome shotgun (WGS) entry which is preliminary data.</text>
</comment>
<keyword evidence="3" id="KW-1185">Reference proteome</keyword>
<dbReference type="InterPro" id="IPR020346">
    <property type="entry name" value="Uncharacterised_15.3kDa"/>
</dbReference>
<sequence length="253" mass="27858">MHFFQVNRDWIKLHMEVESVYTPDGGKRPPSYLILGVANALEPKLAQLMLPFSRLNPDADTLIEVLGLNFDPDYALGNCVMPKSQSSEDGDEAVCLEEKLHDETLTIPQNNGCGNGAIAQDLGMSDNHEQSFMVSEATVRDQLRAVAVETLNGLSENSSSPDQQSTNEFQERSQSDEEDEFGDISFDELNEIGNQISATVAPEKDDFTEVLSDVWGDETAALQGESNTDIFVGEELTNSTFDDSEIARLFPNA</sequence>
<protein>
    <recommendedName>
        <fullName evidence="4">DUF5331 domain-containing protein</fullName>
    </recommendedName>
</protein>
<dbReference type="EMBL" id="RSCJ01000009">
    <property type="protein sequence ID" value="RUR81822.1"/>
    <property type="molecule type" value="Genomic_DNA"/>
</dbReference>
<dbReference type="Pfam" id="PF17265">
    <property type="entry name" value="DUF5331"/>
    <property type="match status" value="1"/>
</dbReference>
<gene>
    <name evidence="2" type="ORF">PCC6912_26910</name>
</gene>
<organism evidence="2 3">
    <name type="scientific">Chlorogloeopsis fritschii PCC 6912</name>
    <dbReference type="NCBI Taxonomy" id="211165"/>
    <lineage>
        <taxon>Bacteria</taxon>
        <taxon>Bacillati</taxon>
        <taxon>Cyanobacteriota</taxon>
        <taxon>Cyanophyceae</taxon>
        <taxon>Nostocales</taxon>
        <taxon>Chlorogloeopsidaceae</taxon>
        <taxon>Chlorogloeopsis</taxon>
    </lineage>
</organism>
<proteinExistence type="predicted"/>
<reference evidence="2 3" key="1">
    <citation type="journal article" date="2019" name="Genome Biol. Evol.">
        <title>Day and night: Metabolic profiles and evolutionary relationships of six axenic non-marine cyanobacteria.</title>
        <authorList>
            <person name="Will S.E."/>
            <person name="Henke P."/>
            <person name="Boedeker C."/>
            <person name="Huang S."/>
            <person name="Brinkmann H."/>
            <person name="Rohde M."/>
            <person name="Jarek M."/>
            <person name="Friedl T."/>
            <person name="Seufert S."/>
            <person name="Schumacher M."/>
            <person name="Overmann J."/>
            <person name="Neumann-Schaal M."/>
            <person name="Petersen J."/>
        </authorList>
    </citation>
    <scope>NUCLEOTIDE SEQUENCE [LARGE SCALE GENOMIC DNA]</scope>
    <source>
        <strain evidence="2 3">PCC 6912</strain>
    </source>
</reference>
<evidence type="ECO:0000313" key="2">
    <source>
        <dbReference type="EMBL" id="RUR81822.1"/>
    </source>
</evidence>
<dbReference type="Proteomes" id="UP000268857">
    <property type="component" value="Unassembled WGS sequence"/>
</dbReference>
<dbReference type="STRING" id="211165.GCA_000317285_04206"/>
<evidence type="ECO:0000313" key="3">
    <source>
        <dbReference type="Proteomes" id="UP000268857"/>
    </source>
</evidence>
<evidence type="ECO:0008006" key="4">
    <source>
        <dbReference type="Google" id="ProtNLM"/>
    </source>
</evidence>
<feature type="compositionally biased region" description="Polar residues" evidence="1">
    <location>
        <begin position="152"/>
        <end position="168"/>
    </location>
</feature>
<feature type="region of interest" description="Disordered" evidence="1">
    <location>
        <begin position="152"/>
        <end position="180"/>
    </location>
</feature>
<accession>A0A433NHG3</accession>
<name>A0A433NHG3_CHLFR</name>